<evidence type="ECO:0000256" key="11">
    <source>
        <dbReference type="ARBA" id="ARBA00023159"/>
    </source>
</evidence>
<dbReference type="Proteomes" id="UP001595607">
    <property type="component" value="Unassembled WGS sequence"/>
</dbReference>
<evidence type="ECO:0000259" key="19">
    <source>
        <dbReference type="PROSITE" id="PS50045"/>
    </source>
</evidence>
<evidence type="ECO:0000256" key="6">
    <source>
        <dbReference type="ARBA" id="ARBA00022741"/>
    </source>
</evidence>
<evidence type="ECO:0000256" key="8">
    <source>
        <dbReference type="ARBA" id="ARBA00023012"/>
    </source>
</evidence>
<dbReference type="CDD" id="cd00009">
    <property type="entry name" value="AAA"/>
    <property type="match status" value="1"/>
</dbReference>
<keyword evidence="8" id="KW-0902">Two-component regulatory system</keyword>
<evidence type="ECO:0000256" key="1">
    <source>
        <dbReference type="ARBA" id="ARBA00004496"/>
    </source>
</evidence>
<dbReference type="Gene3D" id="3.40.50.2300">
    <property type="match status" value="1"/>
</dbReference>
<evidence type="ECO:0000256" key="12">
    <source>
        <dbReference type="ARBA" id="ARBA00023163"/>
    </source>
</evidence>
<dbReference type="InterPro" id="IPR058031">
    <property type="entry name" value="AAA_lid_NorR"/>
</dbReference>
<evidence type="ECO:0000256" key="9">
    <source>
        <dbReference type="ARBA" id="ARBA00023015"/>
    </source>
</evidence>
<dbReference type="EMBL" id="JBHRVA010000002">
    <property type="protein sequence ID" value="MFC3302495.1"/>
    <property type="molecule type" value="Genomic_DNA"/>
</dbReference>
<dbReference type="PANTHER" id="PTHR32071">
    <property type="entry name" value="TRANSCRIPTIONAL REGULATORY PROTEIN"/>
    <property type="match status" value="1"/>
</dbReference>
<dbReference type="PRINTS" id="PR01590">
    <property type="entry name" value="HTHFIS"/>
</dbReference>
<keyword evidence="4" id="KW-0678">Repressor</keyword>
<feature type="modified residue" description="4-aspartylphosphate" evidence="17">
    <location>
        <position position="56"/>
    </location>
</feature>
<dbReference type="Pfam" id="PF02954">
    <property type="entry name" value="HTH_8"/>
    <property type="match status" value="1"/>
</dbReference>
<keyword evidence="10" id="KW-0238">DNA-binding</keyword>
<evidence type="ECO:0000259" key="20">
    <source>
        <dbReference type="PROSITE" id="PS50110"/>
    </source>
</evidence>
<protein>
    <recommendedName>
        <fullName evidence="2">DNA-binding transcriptional regulator NtrC</fullName>
    </recommendedName>
    <alternativeName>
        <fullName evidence="14">Nitrogen regulation protein NR(I)</fullName>
    </alternativeName>
    <alternativeName>
        <fullName evidence="15">Nitrogen regulator I</fullName>
    </alternativeName>
</protein>
<feature type="domain" description="Response regulatory" evidence="20">
    <location>
        <begin position="4"/>
        <end position="121"/>
    </location>
</feature>
<feature type="domain" description="Sigma-54 factor interaction" evidence="19">
    <location>
        <begin position="146"/>
        <end position="375"/>
    </location>
</feature>
<dbReference type="RefSeq" id="WP_189570800.1">
    <property type="nucleotide sequence ID" value="NZ_BMXU01000001.1"/>
</dbReference>
<feature type="region of interest" description="Disordered" evidence="18">
    <location>
        <begin position="398"/>
        <end position="424"/>
    </location>
</feature>
<dbReference type="PROSITE" id="PS50045">
    <property type="entry name" value="SIGMA54_INTERACT_4"/>
    <property type="match status" value="1"/>
</dbReference>
<dbReference type="Pfam" id="PF00072">
    <property type="entry name" value="Response_reg"/>
    <property type="match status" value="1"/>
</dbReference>
<dbReference type="PROSITE" id="PS00676">
    <property type="entry name" value="SIGMA54_INTERACT_2"/>
    <property type="match status" value="1"/>
</dbReference>
<gene>
    <name evidence="21" type="ORF">ACFONP_07095</name>
</gene>
<dbReference type="Gene3D" id="1.10.8.60">
    <property type="match status" value="1"/>
</dbReference>
<evidence type="ECO:0000256" key="17">
    <source>
        <dbReference type="PROSITE-ProRule" id="PRU00169"/>
    </source>
</evidence>
<keyword evidence="6" id="KW-0547">Nucleotide-binding</keyword>
<keyword evidence="11" id="KW-0010">Activator</keyword>
<dbReference type="PROSITE" id="PS50110">
    <property type="entry name" value="RESPONSE_REGULATORY"/>
    <property type="match status" value="1"/>
</dbReference>
<dbReference type="Gene3D" id="1.10.10.60">
    <property type="entry name" value="Homeodomain-like"/>
    <property type="match status" value="1"/>
</dbReference>
<evidence type="ECO:0000256" key="14">
    <source>
        <dbReference type="ARBA" id="ARBA00029881"/>
    </source>
</evidence>
<dbReference type="InterPro" id="IPR003593">
    <property type="entry name" value="AAA+_ATPase"/>
</dbReference>
<name>A0ABV7MAW0_9PROT</name>
<evidence type="ECO:0000256" key="4">
    <source>
        <dbReference type="ARBA" id="ARBA00022491"/>
    </source>
</evidence>
<evidence type="ECO:0000256" key="7">
    <source>
        <dbReference type="ARBA" id="ARBA00022840"/>
    </source>
</evidence>
<keyword evidence="5 17" id="KW-0597">Phosphoprotein</keyword>
<accession>A0ABV7MAW0</accession>
<evidence type="ECO:0000256" key="10">
    <source>
        <dbReference type="ARBA" id="ARBA00023125"/>
    </source>
</evidence>
<dbReference type="InterPro" id="IPR025944">
    <property type="entry name" value="Sigma_54_int_dom_CS"/>
</dbReference>
<dbReference type="InterPro" id="IPR002078">
    <property type="entry name" value="Sigma_54_int"/>
</dbReference>
<evidence type="ECO:0000256" key="15">
    <source>
        <dbReference type="ARBA" id="ARBA00031910"/>
    </source>
</evidence>
<keyword evidence="12" id="KW-0804">Transcription</keyword>
<evidence type="ECO:0000256" key="2">
    <source>
        <dbReference type="ARBA" id="ARBA00019059"/>
    </source>
</evidence>
<dbReference type="SUPFAM" id="SSF52172">
    <property type="entry name" value="CheY-like"/>
    <property type="match status" value="1"/>
</dbReference>
<evidence type="ECO:0000256" key="16">
    <source>
        <dbReference type="ARBA" id="ARBA00043886"/>
    </source>
</evidence>
<keyword evidence="3" id="KW-0963">Cytoplasm</keyword>
<dbReference type="InterPro" id="IPR002197">
    <property type="entry name" value="HTH_Fis"/>
</dbReference>
<dbReference type="PROSITE" id="PS00688">
    <property type="entry name" value="SIGMA54_INTERACT_3"/>
    <property type="match status" value="1"/>
</dbReference>
<dbReference type="InterPro" id="IPR009057">
    <property type="entry name" value="Homeodomain-like_sf"/>
</dbReference>
<evidence type="ECO:0000256" key="18">
    <source>
        <dbReference type="SAM" id="MobiDB-lite"/>
    </source>
</evidence>
<dbReference type="Pfam" id="PF00158">
    <property type="entry name" value="Sigma54_activat"/>
    <property type="match status" value="1"/>
</dbReference>
<reference evidence="22" key="1">
    <citation type="journal article" date="2019" name="Int. J. Syst. Evol. Microbiol.">
        <title>The Global Catalogue of Microorganisms (GCM) 10K type strain sequencing project: providing services to taxonomists for standard genome sequencing and annotation.</title>
        <authorList>
            <consortium name="The Broad Institute Genomics Platform"/>
            <consortium name="The Broad Institute Genome Sequencing Center for Infectious Disease"/>
            <person name="Wu L."/>
            <person name="Ma J."/>
        </authorList>
    </citation>
    <scope>NUCLEOTIDE SEQUENCE [LARGE SCALE GENOMIC DNA]</scope>
    <source>
        <strain evidence="22">KCTC 22245</strain>
    </source>
</reference>
<dbReference type="PROSITE" id="PS00675">
    <property type="entry name" value="SIGMA54_INTERACT_1"/>
    <property type="match status" value="1"/>
</dbReference>
<dbReference type="InterPro" id="IPR025943">
    <property type="entry name" value="Sigma_54_int_dom_ATP-bd_2"/>
</dbReference>
<dbReference type="SUPFAM" id="SSF52540">
    <property type="entry name" value="P-loop containing nucleoside triphosphate hydrolases"/>
    <property type="match status" value="1"/>
</dbReference>
<feature type="compositionally biased region" description="Low complexity" evidence="18">
    <location>
        <begin position="407"/>
        <end position="421"/>
    </location>
</feature>
<keyword evidence="13" id="KW-0535">Nitrogen fixation</keyword>
<dbReference type="PANTHER" id="PTHR32071:SF95">
    <property type="entry name" value="DNA-BINDING TRANSCRIPTIONAL REGULATOR NTRC"/>
    <property type="match status" value="1"/>
</dbReference>
<dbReference type="SMART" id="SM00448">
    <property type="entry name" value="REC"/>
    <property type="match status" value="1"/>
</dbReference>
<keyword evidence="7" id="KW-0067">ATP-binding</keyword>
<evidence type="ECO:0000256" key="13">
    <source>
        <dbReference type="ARBA" id="ARBA00023231"/>
    </source>
</evidence>
<comment type="subcellular location">
    <subcellularLocation>
        <location evidence="1">Cytoplasm</location>
    </subcellularLocation>
</comment>
<keyword evidence="9" id="KW-0805">Transcription regulation</keyword>
<dbReference type="Pfam" id="PF25601">
    <property type="entry name" value="AAA_lid_14"/>
    <property type="match status" value="1"/>
</dbReference>
<sequence length="490" mass="53004">MPKTVLIVDDDPTQRRLVQAVCEKAGYFVKQAEGGEEAIDLLRSDRGASVDVMLLDLVMPGTDGMEVLAQLPSIKPDLPVIMLTAKAGIDTVVKTMKAGAVDFFVKPASPERITVGIANALNVSNLRTEVSRLKRKGKGEMSFDDVVGTSPAFRGCLKLAERAAASTIPILITGESGVGKEMIARAIQGSSERSGAPFVTVNCGAIPENLVESILFGHEKGAFTGATAKHIGKFQEANGGTLFLDEVGELPLDTQVKLLRALQEGEVDPVGSKRPVKVDVRVISATNRDLAECVKEGTFREDLYYRLNVFPVEVPPLRQRREDIPSLVQHFIERYNAEEGRDVKGALHEVMDVLVAQDWPGNVRQLENTIYRAVVLAEGEWLTAADFPTMAAAFEEAGVSAGPPPTEAAAAAPMPSPSTAGVQRQGPEGIEVFDHDGHLRSLQNIERDLIAAAIEMYRGQMSEVARRLGIGRSTLYRKVQEQGIEVKRTG</sequence>
<keyword evidence="22" id="KW-1185">Reference proteome</keyword>
<dbReference type="InterPro" id="IPR011006">
    <property type="entry name" value="CheY-like_superfamily"/>
</dbReference>
<evidence type="ECO:0000313" key="22">
    <source>
        <dbReference type="Proteomes" id="UP001595607"/>
    </source>
</evidence>
<dbReference type="SMART" id="SM00382">
    <property type="entry name" value="AAA"/>
    <property type="match status" value="1"/>
</dbReference>
<evidence type="ECO:0000256" key="3">
    <source>
        <dbReference type="ARBA" id="ARBA00022490"/>
    </source>
</evidence>
<comment type="function">
    <text evidence="16">Member of the two-component regulatory system NtrB/NtrC, which controls expression of the nitrogen-regulated (ntr) genes in response to nitrogen limitation. Phosphorylated NtrC binds directly to DNA and stimulates the formation of open promoter-sigma54-RNA polymerase complexes.</text>
</comment>
<dbReference type="InterPro" id="IPR001789">
    <property type="entry name" value="Sig_transdc_resp-reg_receiver"/>
</dbReference>
<dbReference type="SUPFAM" id="SSF46689">
    <property type="entry name" value="Homeodomain-like"/>
    <property type="match status" value="1"/>
</dbReference>
<dbReference type="CDD" id="cd00156">
    <property type="entry name" value="REC"/>
    <property type="match status" value="1"/>
</dbReference>
<evidence type="ECO:0000256" key="5">
    <source>
        <dbReference type="ARBA" id="ARBA00022553"/>
    </source>
</evidence>
<dbReference type="InterPro" id="IPR027417">
    <property type="entry name" value="P-loop_NTPase"/>
</dbReference>
<dbReference type="InterPro" id="IPR025662">
    <property type="entry name" value="Sigma_54_int_dom_ATP-bd_1"/>
</dbReference>
<comment type="caution">
    <text evidence="21">The sequence shown here is derived from an EMBL/GenBank/DDBJ whole genome shotgun (WGS) entry which is preliminary data.</text>
</comment>
<organism evidence="21 22">
    <name type="scientific">Parvularcula lutaonensis</name>
    <dbReference type="NCBI Taxonomy" id="491923"/>
    <lineage>
        <taxon>Bacteria</taxon>
        <taxon>Pseudomonadati</taxon>
        <taxon>Pseudomonadota</taxon>
        <taxon>Alphaproteobacteria</taxon>
        <taxon>Parvularculales</taxon>
        <taxon>Parvularculaceae</taxon>
        <taxon>Parvularcula</taxon>
    </lineage>
</organism>
<dbReference type="Gene3D" id="3.40.50.300">
    <property type="entry name" value="P-loop containing nucleotide triphosphate hydrolases"/>
    <property type="match status" value="1"/>
</dbReference>
<evidence type="ECO:0000313" key="21">
    <source>
        <dbReference type="EMBL" id="MFC3302495.1"/>
    </source>
</evidence>
<proteinExistence type="predicted"/>